<sequence length="300" mass="32780">MAGCPVDHGQGRGPDAEAGVCPVPAESRAREAFVQAAAEAKAKEEEAAAAAGQAASGGAREGKVELDERNYMPKTAEQKAWPGQRFPLSTNRVESVIPKGEFSPDHQKHSRESSSWMYPSEQQFFNAMKRKGWKPREEDMRIVLAIHNHVNDKAWSEVSKYESMHPECDCPKLVRFMGKPKNLSPKATVRSWFGYAKPFDRHDWIVDRCGTEVRYVIDFYQGAQTSNPGEVVSMYLDARPALDSWGSVVDRARMQFREVFKAPLQALSSATSSSSPSTPSTASGPGASSSAPAAPSAGTQ</sequence>
<dbReference type="Proteomes" id="UP000241890">
    <property type="component" value="Unassembled WGS sequence"/>
</dbReference>
<dbReference type="GO" id="GO:0046872">
    <property type="term" value="F:metal ion binding"/>
    <property type="evidence" value="ECO:0007669"/>
    <property type="project" value="UniProtKB-KW"/>
</dbReference>
<dbReference type="AlphaFoldDB" id="A0A2R5GNK2"/>
<dbReference type="GO" id="GO:0004408">
    <property type="term" value="F:holocytochrome-c synthase activity"/>
    <property type="evidence" value="ECO:0007669"/>
    <property type="project" value="UniProtKB-EC"/>
</dbReference>
<keyword evidence="9 10" id="KW-0456">Lyase</keyword>
<dbReference type="OrthoDB" id="4243at2759"/>
<dbReference type="PANTHER" id="PTHR12743:SF0">
    <property type="entry name" value="HOLOCYTOCHROME C-TYPE SYNTHASE"/>
    <property type="match status" value="1"/>
</dbReference>
<dbReference type="GO" id="GO:0005743">
    <property type="term" value="C:mitochondrial inner membrane"/>
    <property type="evidence" value="ECO:0007669"/>
    <property type="project" value="UniProtKB-SubCell"/>
</dbReference>
<evidence type="ECO:0000256" key="5">
    <source>
        <dbReference type="ARBA" id="ARBA00022792"/>
    </source>
</evidence>
<organism evidence="12 13">
    <name type="scientific">Hondaea fermentalgiana</name>
    <dbReference type="NCBI Taxonomy" id="2315210"/>
    <lineage>
        <taxon>Eukaryota</taxon>
        <taxon>Sar</taxon>
        <taxon>Stramenopiles</taxon>
        <taxon>Bigyra</taxon>
        <taxon>Labyrinthulomycetes</taxon>
        <taxon>Thraustochytrida</taxon>
        <taxon>Thraustochytriidae</taxon>
        <taxon>Hondaea</taxon>
    </lineage>
</organism>
<feature type="compositionally biased region" description="Low complexity" evidence="11">
    <location>
        <begin position="48"/>
        <end position="58"/>
    </location>
</feature>
<dbReference type="PROSITE" id="PS00822">
    <property type="entry name" value="CYTO_HEME_LYASE_2"/>
    <property type="match status" value="1"/>
</dbReference>
<protein>
    <recommendedName>
        <fullName evidence="10">Holocytochrome c-type synthase</fullName>
        <ecNumber evidence="10">4.4.1.17</ecNumber>
    </recommendedName>
</protein>
<evidence type="ECO:0000256" key="4">
    <source>
        <dbReference type="ARBA" id="ARBA00022723"/>
    </source>
</evidence>
<feature type="region of interest" description="Disordered" evidence="11">
    <location>
        <begin position="1"/>
        <end position="21"/>
    </location>
</feature>
<comment type="caution">
    <text evidence="12">The sequence shown here is derived from an EMBL/GenBank/DDBJ whole genome shotgun (WGS) entry which is preliminary data.</text>
</comment>
<dbReference type="PANTHER" id="PTHR12743">
    <property type="entry name" value="CYTOCHROME C1 HEME LYASE"/>
    <property type="match status" value="1"/>
</dbReference>
<evidence type="ECO:0000256" key="6">
    <source>
        <dbReference type="ARBA" id="ARBA00023004"/>
    </source>
</evidence>
<accession>A0A2R5GNK2</accession>
<evidence type="ECO:0000256" key="8">
    <source>
        <dbReference type="ARBA" id="ARBA00023136"/>
    </source>
</evidence>
<gene>
    <name evidence="12" type="ORF">FCC1311_086922</name>
</gene>
<evidence type="ECO:0000256" key="9">
    <source>
        <dbReference type="ARBA" id="ARBA00023239"/>
    </source>
</evidence>
<feature type="region of interest" description="Disordered" evidence="11">
    <location>
        <begin position="38"/>
        <end position="65"/>
    </location>
</feature>
<comment type="function">
    <text evidence="10">Lyase that catalyzes the covalent linking of the heme group to the cytochrome C apoprotein to produce the mature functional cytochrome.</text>
</comment>
<keyword evidence="6 10" id="KW-0408">Iron</keyword>
<feature type="region of interest" description="Disordered" evidence="11">
    <location>
        <begin position="268"/>
        <end position="300"/>
    </location>
</feature>
<name>A0A2R5GNK2_9STRA</name>
<keyword evidence="7 10" id="KW-0496">Mitochondrion</keyword>
<dbReference type="EMBL" id="BEYU01000122">
    <property type="protein sequence ID" value="GBG32467.1"/>
    <property type="molecule type" value="Genomic_DNA"/>
</dbReference>
<evidence type="ECO:0000256" key="11">
    <source>
        <dbReference type="SAM" id="MobiDB-lite"/>
    </source>
</evidence>
<keyword evidence="3 10" id="KW-0349">Heme</keyword>
<proteinExistence type="inferred from homology"/>
<comment type="catalytic activity">
    <reaction evidence="10">
        <text>holo-[cytochrome c] = apo-[cytochrome c] + heme b</text>
        <dbReference type="Rhea" id="RHEA:22648"/>
        <dbReference type="Rhea" id="RHEA-COMP:10725"/>
        <dbReference type="Rhea" id="RHEA-COMP:10726"/>
        <dbReference type="ChEBI" id="CHEBI:29950"/>
        <dbReference type="ChEBI" id="CHEBI:60344"/>
        <dbReference type="ChEBI" id="CHEBI:83739"/>
        <dbReference type="EC" id="4.4.1.17"/>
    </reaction>
</comment>
<evidence type="ECO:0000313" key="12">
    <source>
        <dbReference type="EMBL" id="GBG32467.1"/>
    </source>
</evidence>
<dbReference type="Pfam" id="PF01265">
    <property type="entry name" value="Cyto_heme_lyase"/>
    <property type="match status" value="1"/>
</dbReference>
<evidence type="ECO:0000256" key="7">
    <source>
        <dbReference type="ARBA" id="ARBA00023128"/>
    </source>
</evidence>
<evidence type="ECO:0000256" key="2">
    <source>
        <dbReference type="ARBA" id="ARBA00007255"/>
    </source>
</evidence>
<evidence type="ECO:0000313" key="13">
    <source>
        <dbReference type="Proteomes" id="UP000241890"/>
    </source>
</evidence>
<dbReference type="FunCoup" id="A0A2R5GNK2">
    <property type="interactions" value="73"/>
</dbReference>
<keyword evidence="8 10" id="KW-0472">Membrane</keyword>
<reference evidence="12 13" key="1">
    <citation type="submission" date="2017-12" db="EMBL/GenBank/DDBJ databases">
        <title>Sequencing, de novo assembly and annotation of complete genome of a new Thraustochytrid species, strain FCC1311.</title>
        <authorList>
            <person name="Sedici K."/>
            <person name="Godart F."/>
            <person name="Aiese Cigliano R."/>
            <person name="Sanseverino W."/>
            <person name="Barakat M."/>
            <person name="Ortet P."/>
            <person name="Marechal E."/>
            <person name="Cagnac O."/>
            <person name="Amato A."/>
        </authorList>
    </citation>
    <scope>NUCLEOTIDE SEQUENCE [LARGE SCALE GENOMIC DNA]</scope>
</reference>
<dbReference type="InterPro" id="IPR000511">
    <property type="entry name" value="Holocyt_c/c1_synthase"/>
</dbReference>
<dbReference type="InParanoid" id="A0A2R5GNK2"/>
<dbReference type="EC" id="4.4.1.17" evidence="10"/>
<keyword evidence="5 10" id="KW-0999">Mitochondrion inner membrane</keyword>
<evidence type="ECO:0000256" key="10">
    <source>
        <dbReference type="RuleBase" id="RU363130"/>
    </source>
</evidence>
<comment type="similarity">
    <text evidence="2 10">Belongs to the cytochrome c-type heme lyase family.</text>
</comment>
<keyword evidence="13" id="KW-1185">Reference proteome</keyword>
<evidence type="ECO:0000256" key="1">
    <source>
        <dbReference type="ARBA" id="ARBA00004273"/>
    </source>
</evidence>
<comment type="subcellular location">
    <subcellularLocation>
        <location evidence="1 10">Mitochondrion inner membrane</location>
    </subcellularLocation>
</comment>
<evidence type="ECO:0000256" key="3">
    <source>
        <dbReference type="ARBA" id="ARBA00022617"/>
    </source>
</evidence>
<keyword evidence="4 10" id="KW-0479">Metal-binding</keyword>